<sequence length="152" mass="16265">MKFTTSILTLLATITTAVSAAPTSPLTGPNVSVPGTEEYTHALEKRMTGDATWYDAAAGYTACGFLVANTSFTVAVSASRYDSSAVDGNPNNNRICRRAIRISGPVRQGVVAYIRDRCAGCGYDDIDLTPTLFEHVVGPLGLGRRQITWDFV</sequence>
<dbReference type="PANTHER" id="PTHR31836:SF27">
    <property type="entry name" value="RLPA-LIKE PROTEIN DOUBLE-PSI BETA-BARREL DOMAIN-CONTAINING PROTEIN"/>
    <property type="match status" value="1"/>
</dbReference>
<dbReference type="CDD" id="cd22191">
    <property type="entry name" value="DPBB_RlpA_EXP_N-like"/>
    <property type="match status" value="1"/>
</dbReference>
<keyword evidence="1 2" id="KW-0732">Signal</keyword>
<dbReference type="OrthoDB" id="623670at2759"/>
<dbReference type="InterPro" id="IPR051477">
    <property type="entry name" value="Expansin_CellWall"/>
</dbReference>
<dbReference type="SUPFAM" id="SSF50685">
    <property type="entry name" value="Barwin-like endoglucanases"/>
    <property type="match status" value="1"/>
</dbReference>
<dbReference type="Gene3D" id="2.40.40.10">
    <property type="entry name" value="RlpA-like domain"/>
    <property type="match status" value="1"/>
</dbReference>
<accession>A0A5C3QDK1</accession>
<protein>
    <recommendedName>
        <fullName evidence="5">RlpA-like double-psi beta-barrel-protein domain-containing protein-containing protein</fullName>
    </recommendedName>
</protein>
<evidence type="ECO:0000256" key="1">
    <source>
        <dbReference type="ARBA" id="ARBA00022729"/>
    </source>
</evidence>
<feature type="chain" id="PRO_5022989608" description="RlpA-like double-psi beta-barrel-protein domain-containing protein-containing protein" evidence="2">
    <location>
        <begin position="21"/>
        <end position="152"/>
    </location>
</feature>
<evidence type="ECO:0000256" key="2">
    <source>
        <dbReference type="SAM" id="SignalP"/>
    </source>
</evidence>
<evidence type="ECO:0000313" key="3">
    <source>
        <dbReference type="EMBL" id="TFK99237.1"/>
    </source>
</evidence>
<dbReference type="STRING" id="1884261.A0A5C3QDK1"/>
<evidence type="ECO:0000313" key="4">
    <source>
        <dbReference type="Proteomes" id="UP000305067"/>
    </source>
</evidence>
<dbReference type="InterPro" id="IPR036908">
    <property type="entry name" value="RlpA-like_sf"/>
</dbReference>
<gene>
    <name evidence="3" type="ORF">BDV98DRAFT_657378</name>
</gene>
<dbReference type="EMBL" id="ML178834">
    <property type="protein sequence ID" value="TFK99237.1"/>
    <property type="molecule type" value="Genomic_DNA"/>
</dbReference>
<evidence type="ECO:0008006" key="5">
    <source>
        <dbReference type="Google" id="ProtNLM"/>
    </source>
</evidence>
<keyword evidence="4" id="KW-1185">Reference proteome</keyword>
<name>A0A5C3QDK1_9AGAR</name>
<proteinExistence type="predicted"/>
<dbReference type="AlphaFoldDB" id="A0A5C3QDK1"/>
<reference evidence="3 4" key="1">
    <citation type="journal article" date="2019" name="Nat. Ecol. Evol.">
        <title>Megaphylogeny resolves global patterns of mushroom evolution.</title>
        <authorList>
            <person name="Varga T."/>
            <person name="Krizsan K."/>
            <person name="Foldi C."/>
            <person name="Dima B."/>
            <person name="Sanchez-Garcia M."/>
            <person name="Sanchez-Ramirez S."/>
            <person name="Szollosi G.J."/>
            <person name="Szarkandi J.G."/>
            <person name="Papp V."/>
            <person name="Albert L."/>
            <person name="Andreopoulos W."/>
            <person name="Angelini C."/>
            <person name="Antonin V."/>
            <person name="Barry K.W."/>
            <person name="Bougher N.L."/>
            <person name="Buchanan P."/>
            <person name="Buyck B."/>
            <person name="Bense V."/>
            <person name="Catcheside P."/>
            <person name="Chovatia M."/>
            <person name="Cooper J."/>
            <person name="Damon W."/>
            <person name="Desjardin D."/>
            <person name="Finy P."/>
            <person name="Geml J."/>
            <person name="Haridas S."/>
            <person name="Hughes K."/>
            <person name="Justo A."/>
            <person name="Karasinski D."/>
            <person name="Kautmanova I."/>
            <person name="Kiss B."/>
            <person name="Kocsube S."/>
            <person name="Kotiranta H."/>
            <person name="LaButti K.M."/>
            <person name="Lechner B.E."/>
            <person name="Liimatainen K."/>
            <person name="Lipzen A."/>
            <person name="Lukacs Z."/>
            <person name="Mihaltcheva S."/>
            <person name="Morgado L.N."/>
            <person name="Niskanen T."/>
            <person name="Noordeloos M.E."/>
            <person name="Ohm R.A."/>
            <person name="Ortiz-Santana B."/>
            <person name="Ovrebo C."/>
            <person name="Racz N."/>
            <person name="Riley R."/>
            <person name="Savchenko A."/>
            <person name="Shiryaev A."/>
            <person name="Soop K."/>
            <person name="Spirin V."/>
            <person name="Szebenyi C."/>
            <person name="Tomsovsky M."/>
            <person name="Tulloss R.E."/>
            <person name="Uehling J."/>
            <person name="Grigoriev I.V."/>
            <person name="Vagvolgyi C."/>
            <person name="Papp T."/>
            <person name="Martin F.M."/>
            <person name="Miettinen O."/>
            <person name="Hibbett D.S."/>
            <person name="Nagy L.G."/>
        </authorList>
    </citation>
    <scope>NUCLEOTIDE SEQUENCE [LARGE SCALE GENOMIC DNA]</scope>
    <source>
        <strain evidence="3 4">CBS 309.79</strain>
    </source>
</reference>
<organism evidence="3 4">
    <name type="scientific">Pterulicium gracile</name>
    <dbReference type="NCBI Taxonomy" id="1884261"/>
    <lineage>
        <taxon>Eukaryota</taxon>
        <taxon>Fungi</taxon>
        <taxon>Dikarya</taxon>
        <taxon>Basidiomycota</taxon>
        <taxon>Agaricomycotina</taxon>
        <taxon>Agaricomycetes</taxon>
        <taxon>Agaricomycetidae</taxon>
        <taxon>Agaricales</taxon>
        <taxon>Pleurotineae</taxon>
        <taxon>Pterulaceae</taxon>
        <taxon>Pterulicium</taxon>
    </lineage>
</organism>
<dbReference type="Proteomes" id="UP000305067">
    <property type="component" value="Unassembled WGS sequence"/>
</dbReference>
<dbReference type="PANTHER" id="PTHR31836">
    <property type="match status" value="1"/>
</dbReference>
<feature type="signal peptide" evidence="2">
    <location>
        <begin position="1"/>
        <end position="20"/>
    </location>
</feature>